<sequence>MDVIRASQSCHARKSRTGCSDYILRKWERLSSWNCKIEKIQRAKGVAKVGIPSLGLYIAMCHTHFVCELLSERTSSGGSLAKEEWVLERVNIDNGSLGATSLSSNE</sequence>
<accession>A0AAN9N1X4</accession>
<gene>
    <name evidence="1" type="ORF">VNO80_13559</name>
</gene>
<organism evidence="1 2">
    <name type="scientific">Phaseolus coccineus</name>
    <name type="common">Scarlet runner bean</name>
    <name type="synonym">Phaseolus multiflorus</name>
    <dbReference type="NCBI Taxonomy" id="3886"/>
    <lineage>
        <taxon>Eukaryota</taxon>
        <taxon>Viridiplantae</taxon>
        <taxon>Streptophyta</taxon>
        <taxon>Embryophyta</taxon>
        <taxon>Tracheophyta</taxon>
        <taxon>Spermatophyta</taxon>
        <taxon>Magnoliopsida</taxon>
        <taxon>eudicotyledons</taxon>
        <taxon>Gunneridae</taxon>
        <taxon>Pentapetalae</taxon>
        <taxon>rosids</taxon>
        <taxon>fabids</taxon>
        <taxon>Fabales</taxon>
        <taxon>Fabaceae</taxon>
        <taxon>Papilionoideae</taxon>
        <taxon>50 kb inversion clade</taxon>
        <taxon>NPAAA clade</taxon>
        <taxon>indigoferoid/millettioid clade</taxon>
        <taxon>Phaseoleae</taxon>
        <taxon>Phaseolus</taxon>
    </lineage>
</organism>
<proteinExistence type="predicted"/>
<dbReference type="EMBL" id="JAYMYR010000005">
    <property type="protein sequence ID" value="KAK7364816.1"/>
    <property type="molecule type" value="Genomic_DNA"/>
</dbReference>
<keyword evidence="2" id="KW-1185">Reference proteome</keyword>
<protein>
    <submittedName>
        <fullName evidence="1">Uncharacterized protein</fullName>
    </submittedName>
</protein>
<comment type="caution">
    <text evidence="1">The sequence shown here is derived from an EMBL/GenBank/DDBJ whole genome shotgun (WGS) entry which is preliminary data.</text>
</comment>
<dbReference type="AlphaFoldDB" id="A0AAN9N1X4"/>
<evidence type="ECO:0000313" key="1">
    <source>
        <dbReference type="EMBL" id="KAK7364816.1"/>
    </source>
</evidence>
<dbReference type="Proteomes" id="UP001374584">
    <property type="component" value="Unassembled WGS sequence"/>
</dbReference>
<reference evidence="1 2" key="1">
    <citation type="submission" date="2024-01" db="EMBL/GenBank/DDBJ databases">
        <title>The genomes of 5 underutilized Papilionoideae crops provide insights into root nodulation and disease resistanc.</title>
        <authorList>
            <person name="Jiang F."/>
        </authorList>
    </citation>
    <scope>NUCLEOTIDE SEQUENCE [LARGE SCALE GENOMIC DNA]</scope>
    <source>
        <strain evidence="1">JINMINGXINNONG_FW02</strain>
        <tissue evidence="1">Leaves</tissue>
    </source>
</reference>
<evidence type="ECO:0000313" key="2">
    <source>
        <dbReference type="Proteomes" id="UP001374584"/>
    </source>
</evidence>
<name>A0AAN9N1X4_PHACN</name>